<protein>
    <submittedName>
        <fullName evidence="6">Uncharacterized protein</fullName>
    </submittedName>
</protein>
<evidence type="ECO:0000256" key="5">
    <source>
        <dbReference type="ARBA" id="ARBA00023288"/>
    </source>
</evidence>
<dbReference type="EMBL" id="JAGTUF010000001">
    <property type="protein sequence ID" value="MBR9970190.1"/>
    <property type="molecule type" value="Genomic_DNA"/>
</dbReference>
<dbReference type="Proteomes" id="UP000680714">
    <property type="component" value="Unassembled WGS sequence"/>
</dbReference>
<evidence type="ECO:0000313" key="6">
    <source>
        <dbReference type="EMBL" id="MBR9970190.1"/>
    </source>
</evidence>
<evidence type="ECO:0000256" key="3">
    <source>
        <dbReference type="ARBA" id="ARBA00023136"/>
    </source>
</evidence>
<dbReference type="RefSeq" id="WP_211545703.1">
    <property type="nucleotide sequence ID" value="NZ_JAGTUF010000001.1"/>
</dbReference>
<dbReference type="InterPro" id="IPR008874">
    <property type="entry name" value="TraT_complement-R"/>
</dbReference>
<keyword evidence="4" id="KW-0564">Palmitate</keyword>
<keyword evidence="7" id="KW-1185">Reference proteome</keyword>
<gene>
    <name evidence="6" type="ORF">KEC16_00500</name>
</gene>
<comment type="subcellular location">
    <subcellularLocation>
        <location evidence="1">Cell outer membrane</location>
        <topology evidence="1">Lipid-anchor</topology>
    </subcellularLocation>
</comment>
<dbReference type="PROSITE" id="PS51257">
    <property type="entry name" value="PROKAR_LIPOPROTEIN"/>
    <property type="match status" value="1"/>
</dbReference>
<evidence type="ECO:0000256" key="4">
    <source>
        <dbReference type="ARBA" id="ARBA00023139"/>
    </source>
</evidence>
<evidence type="ECO:0000313" key="7">
    <source>
        <dbReference type="Proteomes" id="UP000680714"/>
    </source>
</evidence>
<dbReference type="Pfam" id="PF05818">
    <property type="entry name" value="TraT"/>
    <property type="match status" value="1"/>
</dbReference>
<name>A0ABS5I6Y9_9PROT</name>
<sequence>MALDRRLFLATGMAALLGACQRRNVGDMVVDSKTDRMYGMRSDGSIFTDPMLYPNRRLKLSLRNMSGDPVWDLEATRDQLYQGYVDKGYERSDGTDFGLKIDLNIIRSQQYERDMMAQFSFLGAAAGGIAGAGIGAAMDKSAGSAATGAGFGLAAGASLGTLAGYFTVDNIYVVVTEAVFAIRRNSTKPRRVVTFDGSPRIEEWEEGSRGSFSDVHRVTLSNYGGGRNVTQAEMASDIRARQIRSLVSLI</sequence>
<reference evidence="6 7" key="1">
    <citation type="submission" date="2021-04" db="EMBL/GenBank/DDBJ databases">
        <title>Magnetospirillum sulfuroxidans sp. nov., a facultative chemolithoautotrophic sulfur-oxidizing alphaproteobacterium isolated from freshwater sediment and proposals for Paramagetospirillum gen. nov., and Magnetospirillaceae fam. nov.</title>
        <authorList>
            <person name="Koziaeva V."/>
            <person name="Geelhoed J.S."/>
            <person name="Sorokin D.Y."/>
            <person name="Grouzdev D.S."/>
        </authorList>
    </citation>
    <scope>NUCLEOTIDE SEQUENCE [LARGE SCALE GENOMIC DNA]</scope>
    <source>
        <strain evidence="6 7">J10</strain>
    </source>
</reference>
<evidence type="ECO:0000256" key="2">
    <source>
        <dbReference type="ARBA" id="ARBA00022729"/>
    </source>
</evidence>
<keyword evidence="2" id="KW-0732">Signal</keyword>
<keyword evidence="5" id="KW-0449">Lipoprotein</keyword>
<organism evidence="6 7">
    <name type="scientific">Magnetospirillum sulfuroxidans</name>
    <dbReference type="NCBI Taxonomy" id="611300"/>
    <lineage>
        <taxon>Bacteria</taxon>
        <taxon>Pseudomonadati</taxon>
        <taxon>Pseudomonadota</taxon>
        <taxon>Alphaproteobacteria</taxon>
        <taxon>Rhodospirillales</taxon>
        <taxon>Rhodospirillaceae</taxon>
        <taxon>Magnetospirillum</taxon>
    </lineage>
</organism>
<proteinExistence type="predicted"/>
<comment type="caution">
    <text evidence="6">The sequence shown here is derived from an EMBL/GenBank/DDBJ whole genome shotgun (WGS) entry which is preliminary data.</text>
</comment>
<evidence type="ECO:0000256" key="1">
    <source>
        <dbReference type="ARBA" id="ARBA00004459"/>
    </source>
</evidence>
<accession>A0ABS5I6Y9</accession>
<keyword evidence="3" id="KW-0472">Membrane</keyword>